<dbReference type="EMBL" id="BAAAGE010000003">
    <property type="protein sequence ID" value="GAA0727957.1"/>
    <property type="molecule type" value="Genomic_DNA"/>
</dbReference>
<gene>
    <name evidence="1" type="ORF">GCM10009430_36630</name>
</gene>
<dbReference type="Proteomes" id="UP001501758">
    <property type="component" value="Unassembled WGS sequence"/>
</dbReference>
<evidence type="ECO:0008006" key="3">
    <source>
        <dbReference type="Google" id="ProtNLM"/>
    </source>
</evidence>
<reference evidence="2" key="1">
    <citation type="journal article" date="2019" name="Int. J. Syst. Evol. Microbiol.">
        <title>The Global Catalogue of Microorganisms (GCM) 10K type strain sequencing project: providing services to taxonomists for standard genome sequencing and annotation.</title>
        <authorList>
            <consortium name="The Broad Institute Genomics Platform"/>
            <consortium name="The Broad Institute Genome Sequencing Center for Infectious Disease"/>
            <person name="Wu L."/>
            <person name="Ma J."/>
        </authorList>
    </citation>
    <scope>NUCLEOTIDE SEQUENCE [LARGE SCALE GENOMIC DNA]</scope>
    <source>
        <strain evidence="2">JCM 15974</strain>
    </source>
</reference>
<evidence type="ECO:0000313" key="2">
    <source>
        <dbReference type="Proteomes" id="UP001501758"/>
    </source>
</evidence>
<keyword evidence="2" id="KW-1185">Reference proteome</keyword>
<evidence type="ECO:0000313" key="1">
    <source>
        <dbReference type="EMBL" id="GAA0727957.1"/>
    </source>
</evidence>
<comment type="caution">
    <text evidence="1">The sequence shown here is derived from an EMBL/GenBank/DDBJ whole genome shotgun (WGS) entry which is preliminary data.</text>
</comment>
<sequence length="218" mass="25586">MKNENAQTLDKMRRFGCIPFNDPWPNYVKKFNLTNVHIKELTEVIDSSNLSLVTNRCSEEEFFPMHAWRALAQLKSKECVPVLLKALLATVNKDAFWYRIELPNMLKVIGSESIKSIEVFLKKEIDWDYKVILIKGLVEIAINEPKQKNLIWSIIHNVLKDYKNNDLSFNASVLNEVFKLRPFESNLIKTIIDENKIDLDFIDKKELQSFIKESKMYE</sequence>
<protein>
    <recommendedName>
        <fullName evidence="3">HEAT repeat domain-containing protein</fullName>
    </recommendedName>
</protein>
<dbReference type="RefSeq" id="WP_343913704.1">
    <property type="nucleotide sequence ID" value="NZ_BAAAGE010000003.1"/>
</dbReference>
<accession>A0ABP3U9Q2</accession>
<name>A0ABP3U9Q2_9FLAO</name>
<proteinExistence type="predicted"/>
<organism evidence="1 2">
    <name type="scientific">Aquimarina litoralis</name>
    <dbReference type="NCBI Taxonomy" id="584605"/>
    <lineage>
        <taxon>Bacteria</taxon>
        <taxon>Pseudomonadati</taxon>
        <taxon>Bacteroidota</taxon>
        <taxon>Flavobacteriia</taxon>
        <taxon>Flavobacteriales</taxon>
        <taxon>Flavobacteriaceae</taxon>
        <taxon>Aquimarina</taxon>
    </lineage>
</organism>